<dbReference type="CDD" id="cd18552">
    <property type="entry name" value="ABC_6TM_MsbA_like"/>
    <property type="match status" value="1"/>
</dbReference>
<dbReference type="PROSITE" id="PS50893">
    <property type="entry name" value="ABC_TRANSPORTER_2"/>
    <property type="match status" value="1"/>
</dbReference>
<dbReference type="EMBL" id="JAQOUE010000001">
    <property type="protein sequence ID" value="MDT7041816.1"/>
    <property type="molecule type" value="Genomic_DNA"/>
</dbReference>
<evidence type="ECO:0000313" key="14">
    <source>
        <dbReference type="EMBL" id="MDT7041816.1"/>
    </source>
</evidence>
<feature type="transmembrane region" description="Helical" evidence="11">
    <location>
        <begin position="21"/>
        <end position="41"/>
    </location>
</feature>
<evidence type="ECO:0000256" key="6">
    <source>
        <dbReference type="ARBA" id="ARBA00022840"/>
    </source>
</evidence>
<keyword evidence="15" id="KW-1185">Reference proteome</keyword>
<evidence type="ECO:0000256" key="10">
    <source>
        <dbReference type="ARBA" id="ARBA00023136"/>
    </source>
</evidence>
<dbReference type="Gene3D" id="1.20.1560.10">
    <property type="entry name" value="ABC transporter type 1, transmembrane domain"/>
    <property type="match status" value="1"/>
</dbReference>
<reference evidence="14 15" key="1">
    <citation type="journal article" date="2023" name="ISME J.">
        <title>Cultivation and genomic characterization of novel and ubiquitous marine nitrite-oxidizing bacteria from the Nitrospirales.</title>
        <authorList>
            <person name="Mueller A.J."/>
            <person name="Daebeler A."/>
            <person name="Herbold C.W."/>
            <person name="Kirkegaard R.H."/>
            <person name="Daims H."/>
        </authorList>
    </citation>
    <scope>NUCLEOTIDE SEQUENCE [LARGE SCALE GENOMIC DNA]</scope>
    <source>
        <strain evidence="14 15">EB</strain>
    </source>
</reference>
<evidence type="ECO:0000256" key="1">
    <source>
        <dbReference type="ARBA" id="ARBA00004651"/>
    </source>
</evidence>
<keyword evidence="7" id="KW-1278">Translocase</keyword>
<dbReference type="PROSITE" id="PS00211">
    <property type="entry name" value="ABC_TRANSPORTER_1"/>
    <property type="match status" value="1"/>
</dbReference>
<dbReference type="InterPro" id="IPR003593">
    <property type="entry name" value="AAA+_ATPase"/>
</dbReference>
<dbReference type="PROSITE" id="PS50929">
    <property type="entry name" value="ABC_TM1F"/>
    <property type="match status" value="1"/>
</dbReference>
<evidence type="ECO:0000259" key="13">
    <source>
        <dbReference type="PROSITE" id="PS50929"/>
    </source>
</evidence>
<evidence type="ECO:0000313" key="15">
    <source>
        <dbReference type="Proteomes" id="UP001250932"/>
    </source>
</evidence>
<evidence type="ECO:0000256" key="4">
    <source>
        <dbReference type="ARBA" id="ARBA00022692"/>
    </source>
</evidence>
<comment type="caution">
    <text evidence="14">The sequence shown here is derived from an EMBL/GenBank/DDBJ whole genome shotgun (WGS) entry which is preliminary data.</text>
</comment>
<dbReference type="InterPro" id="IPR011917">
    <property type="entry name" value="ABC_transpr_lipidA"/>
</dbReference>
<dbReference type="Pfam" id="PF00005">
    <property type="entry name" value="ABC_tran"/>
    <property type="match status" value="1"/>
</dbReference>
<dbReference type="RefSeq" id="WP_313832164.1">
    <property type="nucleotide sequence ID" value="NZ_JAQOUE010000001.1"/>
</dbReference>
<feature type="domain" description="ABC transmembrane type-1" evidence="13">
    <location>
        <begin position="22"/>
        <end position="304"/>
    </location>
</feature>
<evidence type="ECO:0000256" key="5">
    <source>
        <dbReference type="ARBA" id="ARBA00022741"/>
    </source>
</evidence>
<evidence type="ECO:0000256" key="2">
    <source>
        <dbReference type="ARBA" id="ARBA00022448"/>
    </source>
</evidence>
<gene>
    <name evidence="14" type="primary">msbA</name>
    <name evidence="14" type="ORF">PPG34_05595</name>
</gene>
<dbReference type="InterPro" id="IPR003439">
    <property type="entry name" value="ABC_transporter-like_ATP-bd"/>
</dbReference>
<dbReference type="PANTHER" id="PTHR43394:SF1">
    <property type="entry name" value="ATP-BINDING CASSETTE SUB-FAMILY B MEMBER 10, MITOCHONDRIAL"/>
    <property type="match status" value="1"/>
</dbReference>
<dbReference type="SUPFAM" id="SSF90123">
    <property type="entry name" value="ABC transporter transmembrane region"/>
    <property type="match status" value="1"/>
</dbReference>
<keyword evidence="6" id="KW-0067">ATP-binding</keyword>
<keyword evidence="4 11" id="KW-0812">Transmembrane</keyword>
<keyword evidence="2" id="KW-0813">Transport</keyword>
<feature type="transmembrane region" description="Helical" evidence="11">
    <location>
        <begin position="162"/>
        <end position="180"/>
    </location>
</feature>
<dbReference type="Pfam" id="PF00664">
    <property type="entry name" value="ABC_membrane"/>
    <property type="match status" value="1"/>
</dbReference>
<organism evidence="14 15">
    <name type="scientific">Candidatus Nitronereus thalassa</name>
    <dbReference type="NCBI Taxonomy" id="3020898"/>
    <lineage>
        <taxon>Bacteria</taxon>
        <taxon>Pseudomonadati</taxon>
        <taxon>Nitrospirota</taxon>
        <taxon>Nitrospiria</taxon>
        <taxon>Nitrospirales</taxon>
        <taxon>Nitrospiraceae</taxon>
        <taxon>Candidatus Nitronereus</taxon>
    </lineage>
</organism>
<evidence type="ECO:0000259" key="12">
    <source>
        <dbReference type="PROSITE" id="PS50893"/>
    </source>
</evidence>
<dbReference type="SMART" id="SM00382">
    <property type="entry name" value="AAA"/>
    <property type="match status" value="1"/>
</dbReference>
<dbReference type="SUPFAM" id="SSF52540">
    <property type="entry name" value="P-loop containing nucleoside triphosphate hydrolases"/>
    <property type="match status" value="1"/>
</dbReference>
<keyword evidence="10 11" id="KW-0472">Membrane</keyword>
<feature type="transmembrane region" description="Helical" evidence="11">
    <location>
        <begin position="241"/>
        <end position="263"/>
    </location>
</feature>
<dbReference type="PANTHER" id="PTHR43394">
    <property type="entry name" value="ATP-DEPENDENT PERMEASE MDL1, MITOCHONDRIAL"/>
    <property type="match status" value="1"/>
</dbReference>
<feature type="domain" description="ABC transporter" evidence="12">
    <location>
        <begin position="338"/>
        <end position="573"/>
    </location>
</feature>
<keyword evidence="9" id="KW-0445">Lipid transport</keyword>
<evidence type="ECO:0000256" key="7">
    <source>
        <dbReference type="ARBA" id="ARBA00022967"/>
    </source>
</evidence>
<dbReference type="InterPro" id="IPR027417">
    <property type="entry name" value="P-loop_NTPase"/>
</dbReference>
<comment type="subcellular location">
    <subcellularLocation>
        <location evidence="1">Cell membrane</location>
        <topology evidence="1">Multi-pass membrane protein</topology>
    </subcellularLocation>
</comment>
<keyword evidence="8 11" id="KW-1133">Transmembrane helix</keyword>
<keyword evidence="3" id="KW-1003">Cell membrane</keyword>
<name>A0ABU3K608_9BACT</name>
<protein>
    <submittedName>
        <fullName evidence="14">Lipid A export permease/ATP-binding protein MsbA</fullName>
    </submittedName>
</protein>
<dbReference type="InterPro" id="IPR039421">
    <property type="entry name" value="Type_1_exporter"/>
</dbReference>
<evidence type="ECO:0000256" key="11">
    <source>
        <dbReference type="SAM" id="Phobius"/>
    </source>
</evidence>
<evidence type="ECO:0000256" key="3">
    <source>
        <dbReference type="ARBA" id="ARBA00022475"/>
    </source>
</evidence>
<evidence type="ECO:0000256" key="9">
    <source>
        <dbReference type="ARBA" id="ARBA00023055"/>
    </source>
</evidence>
<dbReference type="Gene3D" id="3.40.50.300">
    <property type="entry name" value="P-loop containing nucleotide triphosphate hydrolases"/>
    <property type="match status" value="1"/>
</dbReference>
<sequence length="585" mass="64229">MSSLDVFLRILKYLRGYYGRLFAALVCATGVAGTTAAYAWLMQPVMDDLFIAKDQALLVVLPIVIMGVAACKGLFSYGQAYLMSYVGHQLVAGVRHQLFGQFLRLPMPFHQANTSGRLLARVVNDVNEMGNAIPSVVKDLFQQGLTFVAMLGVAFYQNWKLAILVLLVFPFSGVAIIRIGKRIRKFSTKGQESMGDMASSVSEALKGIRIVKAYGAEKLEGERFSKSNHAFMRANIKSAQVSALASPLLEIIGVAGIAVIIWYGGSLVIENQMKPGEFFSFLLALGMAYAPVRKLAGANGAIQRALAAGYRIFDMLDRRNEYEQDRGHIVLPKVAHSLEFQNVTFCYEGSERPALSNIDLAIRAGEIIAFVGRSGSGKSTLISLVSRFYHPTDGIILIDGQDIQEVTLESLRSHIAIVSQDTVLFDETILANIQYGRVDASETEVIEAAKAAHAWEFIEQLPDGLNTLIGENGVKLSGGQRQRLAIARAILRDPPLLILDEATSSLDTESERMVQAALTVLLKNRTTLVIAHRLSTVQHANRIVVLNEGRILEIGSHTELIGRNGVYKRLYQTQFHDVPMESLLS</sequence>
<evidence type="ECO:0000256" key="8">
    <source>
        <dbReference type="ARBA" id="ARBA00022989"/>
    </source>
</evidence>
<proteinExistence type="predicted"/>
<dbReference type="InterPro" id="IPR036640">
    <property type="entry name" value="ABC1_TM_sf"/>
</dbReference>
<dbReference type="InterPro" id="IPR017871">
    <property type="entry name" value="ABC_transporter-like_CS"/>
</dbReference>
<feature type="transmembrane region" description="Helical" evidence="11">
    <location>
        <begin position="56"/>
        <end position="75"/>
    </location>
</feature>
<keyword evidence="5" id="KW-0547">Nucleotide-binding</keyword>
<dbReference type="Proteomes" id="UP001250932">
    <property type="component" value="Unassembled WGS sequence"/>
</dbReference>
<accession>A0ABU3K608</accession>
<dbReference type="NCBIfam" id="TIGR02203">
    <property type="entry name" value="MsbA_lipidA"/>
    <property type="match status" value="1"/>
</dbReference>
<dbReference type="InterPro" id="IPR011527">
    <property type="entry name" value="ABC1_TM_dom"/>
</dbReference>